<evidence type="ECO:0000313" key="3">
    <source>
        <dbReference type="EMBL" id="XCM36125.1"/>
    </source>
</evidence>
<gene>
    <name evidence="3" type="ORF">ABWT76_004861</name>
</gene>
<dbReference type="Pfam" id="PF13304">
    <property type="entry name" value="AAA_21"/>
    <property type="match status" value="1"/>
</dbReference>
<dbReference type="AlphaFoldDB" id="A0AAU8JAE6"/>
<dbReference type="CDD" id="cd00267">
    <property type="entry name" value="ABC_ATPase"/>
    <property type="match status" value="1"/>
</dbReference>
<keyword evidence="3" id="KW-0067">ATP-binding</keyword>
<proteinExistence type="predicted"/>
<dbReference type="GO" id="GO:0005524">
    <property type="term" value="F:ATP binding"/>
    <property type="evidence" value="ECO:0007669"/>
    <property type="project" value="UniProtKB-KW"/>
</dbReference>
<organism evidence="3">
    <name type="scientific">Planktothricoides raciborskii GIHE-MW2</name>
    <dbReference type="NCBI Taxonomy" id="2792601"/>
    <lineage>
        <taxon>Bacteria</taxon>
        <taxon>Bacillati</taxon>
        <taxon>Cyanobacteriota</taxon>
        <taxon>Cyanophyceae</taxon>
        <taxon>Oscillatoriophycideae</taxon>
        <taxon>Oscillatoriales</taxon>
        <taxon>Oscillatoriaceae</taxon>
        <taxon>Planktothricoides</taxon>
    </lineage>
</organism>
<evidence type="ECO:0000256" key="1">
    <source>
        <dbReference type="SAM" id="Coils"/>
    </source>
</evidence>
<feature type="coiled-coil region" evidence="1">
    <location>
        <begin position="83"/>
        <end position="110"/>
    </location>
</feature>
<dbReference type="InterPro" id="IPR003959">
    <property type="entry name" value="ATPase_AAA_core"/>
</dbReference>
<dbReference type="Gene3D" id="3.40.50.300">
    <property type="entry name" value="P-loop containing nucleotide triphosphate hydrolases"/>
    <property type="match status" value="1"/>
</dbReference>
<dbReference type="RefSeq" id="WP_354635085.1">
    <property type="nucleotide sequence ID" value="NZ_CP159837.1"/>
</dbReference>
<keyword evidence="3" id="KW-0547">Nucleotide-binding</keyword>
<keyword evidence="1" id="KW-0175">Coiled coil</keyword>
<evidence type="ECO:0000259" key="2">
    <source>
        <dbReference type="Pfam" id="PF13304"/>
    </source>
</evidence>
<sequence>MRVYTAQLCETNPQLKNFIVTILRQADFDIYDIAVKTEALPNNQQNLLDAIPSFLSEKVFQQESNEPVVEDLYQLFKLDQTEKIFLMHKLENAENDFRELQLEQESEGTQRLFEIAGFVLEVLIEGKIIIIDELDRSMHPILARELVRMFNNPEINKNHAQLIFTTHDTTLLDREIFRADQIWFTEKNHSQTKLYSLLEFRPREDESLQRGYLLGRYGAIPFISGLSIY</sequence>
<dbReference type="InterPro" id="IPR027417">
    <property type="entry name" value="P-loop_NTPase"/>
</dbReference>
<dbReference type="EMBL" id="CP159837">
    <property type="protein sequence ID" value="XCM36125.1"/>
    <property type="molecule type" value="Genomic_DNA"/>
</dbReference>
<dbReference type="PANTHER" id="PTHR40396">
    <property type="entry name" value="ATPASE-LIKE PROTEIN"/>
    <property type="match status" value="1"/>
</dbReference>
<dbReference type="GO" id="GO:0016887">
    <property type="term" value="F:ATP hydrolysis activity"/>
    <property type="evidence" value="ECO:0007669"/>
    <property type="project" value="InterPro"/>
</dbReference>
<feature type="domain" description="ATPase AAA-type core" evidence="2">
    <location>
        <begin position="49"/>
        <end position="173"/>
    </location>
</feature>
<reference evidence="3" key="1">
    <citation type="submission" date="2024-07" db="EMBL/GenBank/DDBJ databases">
        <authorList>
            <person name="Kim Y.J."/>
            <person name="Jeong J.Y."/>
        </authorList>
    </citation>
    <scope>NUCLEOTIDE SEQUENCE</scope>
    <source>
        <strain evidence="3">GIHE-MW2</strain>
    </source>
</reference>
<accession>A0AAU8JAE6</accession>
<protein>
    <submittedName>
        <fullName evidence="3">ATP-binding protein</fullName>
    </submittedName>
</protein>
<dbReference type="PANTHER" id="PTHR40396:SF1">
    <property type="entry name" value="ATPASE AAA-TYPE CORE DOMAIN-CONTAINING PROTEIN"/>
    <property type="match status" value="1"/>
</dbReference>
<name>A0AAU8JAE6_9CYAN</name>
<dbReference type="SUPFAM" id="SSF52540">
    <property type="entry name" value="P-loop containing nucleoside triphosphate hydrolases"/>
    <property type="match status" value="1"/>
</dbReference>